<organism evidence="8 9">
    <name type="scientific">Tilletiaria anomala (strain ATCC 24038 / CBS 436.72 / UBC 951)</name>
    <dbReference type="NCBI Taxonomy" id="1037660"/>
    <lineage>
        <taxon>Eukaryota</taxon>
        <taxon>Fungi</taxon>
        <taxon>Dikarya</taxon>
        <taxon>Basidiomycota</taxon>
        <taxon>Ustilaginomycotina</taxon>
        <taxon>Exobasidiomycetes</taxon>
        <taxon>Georgefischeriales</taxon>
        <taxon>Tilletiariaceae</taxon>
        <taxon>Tilletiaria</taxon>
    </lineage>
</organism>
<dbReference type="GO" id="GO:0022857">
    <property type="term" value="F:transmembrane transporter activity"/>
    <property type="evidence" value="ECO:0007669"/>
    <property type="project" value="InterPro"/>
</dbReference>
<dbReference type="Pfam" id="PF07690">
    <property type="entry name" value="MFS_1"/>
    <property type="match status" value="1"/>
</dbReference>
<dbReference type="STRING" id="1037660.A0A066VXA2"/>
<comment type="caution">
    <text evidence="8">The sequence shown here is derived from an EMBL/GenBank/DDBJ whole genome shotgun (WGS) entry which is preliminary data.</text>
</comment>
<reference evidence="8 9" key="1">
    <citation type="submission" date="2014-05" db="EMBL/GenBank/DDBJ databases">
        <title>Draft genome sequence of a rare smut relative, Tilletiaria anomala UBC 951.</title>
        <authorList>
            <consortium name="DOE Joint Genome Institute"/>
            <person name="Toome M."/>
            <person name="Kuo A."/>
            <person name="Henrissat B."/>
            <person name="Lipzen A."/>
            <person name="Tritt A."/>
            <person name="Yoshinaga Y."/>
            <person name="Zane M."/>
            <person name="Barry K."/>
            <person name="Grigoriev I.V."/>
            <person name="Spatafora J.W."/>
            <person name="Aimea M.C."/>
        </authorList>
    </citation>
    <scope>NUCLEOTIDE SEQUENCE [LARGE SCALE GENOMIC DNA]</scope>
    <source>
        <strain evidence="8 9">UBC 951</strain>
    </source>
</reference>
<evidence type="ECO:0000256" key="2">
    <source>
        <dbReference type="ARBA" id="ARBA00022692"/>
    </source>
</evidence>
<feature type="transmembrane region" description="Helical" evidence="6">
    <location>
        <begin position="789"/>
        <end position="810"/>
    </location>
</feature>
<evidence type="ECO:0000256" key="4">
    <source>
        <dbReference type="ARBA" id="ARBA00023136"/>
    </source>
</evidence>
<sequence>MSVLLSPFRFALNKSIQAAFNLEKQRGARSTLPPRPAGNGATVMGALTPSDDAFNDLKSSTGFHPQYTVRLRHPRTSLEAQKLYNHIRTIAWYLDAIPFFGRRLPFGINIGVDSIIGIIPVIGDYFGLILGLYQIFLISLFGVPLSLLALLVLNVVFDTLLGLVPVFGDALDVAFESNLRNLNAFEDHMCKNRGQCRYGTFSLSFPPSGSFLPAPGEPRVSEAFIASSSASSPSITNRATQRHTAGERARETMRVGDRLGDFGPSIDVAPLALPASLTAEVGVREGGAAMQASDQPLGEIITDGSGSSAGAGLESAPGRERKVGAEAVEGYRIGDAEHADHVNAALVERVARTQRRAYSSSQMLSDDSESLHSSDSEVSDSTADLATYTRGTIGMAPSTMTGRPLSVLDADWILQPSYHRDYYGGRGSHDYGLAYENESSISAPLLGHPALAHDREVTLPRPQVANSAHTHSDDGLLSAPPDSVSQAHEDDITMSSARMRDQGRSARRWSAATESRRSMQSEGEFAEFGHSVMGGTAAAKKRKRRMFFVVYASIFCICFFTSLEANTSYLYFNFGLSEFGALASFSTVAIAQQMVFAVAKPPIAKMSDVFGRAEAYSFSVALYALGYVIVASSDGIKMFIGGIVIQSAGTTGLQVLQSIIIADTTTPQYRGLVLGIINVPYLINFAIAGPLVDIVMRKASWRWGFWLWTFVIPLASMPLLVTLAVGQRRARKHAIERALERGRSLNKGRAATFRFKFRRLFAELDFLGLLLFAVGWLLVLLPLTLRDRFSTAAAAYIAFGGATLLVLFLYWETNAAIPIIPFRVLSNKPVIYVCVSSGHLLRGPKSARLTQCFDFTYSWQLIGLLDFASFTLSWTYLSAFIQILRSWEQTRTAYFATTQNITSTLMGILVGYLMSATRRYRTLMVGGVCVRLLGVAMMVRYRNAHDPTFMLILCQLLQGVGGGAIAITMQVACQICVRHSDVALVTAFELLTTEIGAAMGSAAAGLIVSGYLPHLLQIHLPKMSPAEVHEIYGSLQVALSYPLGSEVRTGIIDAWVDVMRTICISATVILLPAFFLALAMPNAMLPDHSDSHGHGYSHSQSHSFAHARGGTTSGISNIASECPGSPSTKGPPRRATRSFPSLTET</sequence>
<feature type="region of interest" description="Disordered" evidence="5">
    <location>
        <begin position="231"/>
        <end position="250"/>
    </location>
</feature>
<dbReference type="InterPro" id="IPR020846">
    <property type="entry name" value="MFS_dom"/>
</dbReference>
<dbReference type="InterPro" id="IPR011701">
    <property type="entry name" value="MFS"/>
</dbReference>
<dbReference type="OrthoDB" id="2241241at2759"/>
<gene>
    <name evidence="8" type="ORF">K437DRAFT_152808</name>
</gene>
<dbReference type="EMBL" id="JMSN01000061">
    <property type="protein sequence ID" value="KDN43439.1"/>
    <property type="molecule type" value="Genomic_DNA"/>
</dbReference>
<dbReference type="AlphaFoldDB" id="A0A066VXA2"/>
<dbReference type="GO" id="GO:0005886">
    <property type="term" value="C:plasma membrane"/>
    <property type="evidence" value="ECO:0007669"/>
    <property type="project" value="TreeGrafter"/>
</dbReference>
<accession>A0A066VXA2</accession>
<feature type="transmembrane region" description="Helical" evidence="6">
    <location>
        <begin position="703"/>
        <end position="725"/>
    </location>
</feature>
<dbReference type="SUPFAM" id="SSF103473">
    <property type="entry name" value="MFS general substrate transporter"/>
    <property type="match status" value="1"/>
</dbReference>
<dbReference type="HOGENOM" id="CLU_281991_0_0_1"/>
<feature type="region of interest" description="Disordered" evidence="5">
    <location>
        <begin position="1115"/>
        <end position="1145"/>
    </location>
</feature>
<evidence type="ECO:0000313" key="9">
    <source>
        <dbReference type="Proteomes" id="UP000027361"/>
    </source>
</evidence>
<feature type="transmembrane region" description="Helical" evidence="6">
    <location>
        <begin position="569"/>
        <end position="592"/>
    </location>
</feature>
<dbReference type="Pfam" id="PF13430">
    <property type="entry name" value="DUF4112"/>
    <property type="match status" value="1"/>
</dbReference>
<evidence type="ECO:0000259" key="7">
    <source>
        <dbReference type="PROSITE" id="PS50850"/>
    </source>
</evidence>
<name>A0A066VXA2_TILAU</name>
<dbReference type="PROSITE" id="PS50850">
    <property type="entry name" value="MFS"/>
    <property type="match status" value="1"/>
</dbReference>
<evidence type="ECO:0000256" key="3">
    <source>
        <dbReference type="ARBA" id="ARBA00022989"/>
    </source>
</evidence>
<feature type="transmembrane region" description="Helical" evidence="6">
    <location>
        <begin position="951"/>
        <end position="975"/>
    </location>
</feature>
<keyword evidence="3 6" id="KW-1133">Transmembrane helix</keyword>
<feature type="domain" description="Major facilitator superfamily (MFS) profile" evidence="7">
    <location>
        <begin position="545"/>
        <end position="1084"/>
    </location>
</feature>
<feature type="transmembrane region" description="Helical" evidence="6">
    <location>
        <begin position="893"/>
        <end position="914"/>
    </location>
</feature>
<dbReference type="PANTHER" id="PTHR23501:SF87">
    <property type="entry name" value="SIDEROPHORE IRON TRANSPORTER 2"/>
    <property type="match status" value="1"/>
</dbReference>
<dbReference type="InParanoid" id="A0A066VXA2"/>
<feature type="transmembrane region" description="Helical" evidence="6">
    <location>
        <begin position="861"/>
        <end position="881"/>
    </location>
</feature>
<dbReference type="InterPro" id="IPR025187">
    <property type="entry name" value="DUF4112"/>
</dbReference>
<feature type="region of interest" description="Disordered" evidence="5">
    <location>
        <begin position="358"/>
        <end position="383"/>
    </location>
</feature>
<dbReference type="InterPro" id="IPR036259">
    <property type="entry name" value="MFS_trans_sf"/>
</dbReference>
<dbReference type="PANTHER" id="PTHR23501">
    <property type="entry name" value="MAJOR FACILITATOR SUPERFAMILY"/>
    <property type="match status" value="1"/>
</dbReference>
<feature type="transmembrane region" description="Helical" evidence="6">
    <location>
        <begin position="132"/>
        <end position="157"/>
    </location>
</feature>
<dbReference type="Gene3D" id="1.20.1250.20">
    <property type="entry name" value="MFS general substrate transporter like domains"/>
    <property type="match status" value="2"/>
</dbReference>
<feature type="transmembrane region" description="Helical" evidence="6">
    <location>
        <begin position="995"/>
        <end position="1016"/>
    </location>
</feature>
<keyword evidence="9" id="KW-1185">Reference proteome</keyword>
<dbReference type="OMA" id="HIRTVAW"/>
<evidence type="ECO:0000256" key="5">
    <source>
        <dbReference type="SAM" id="MobiDB-lite"/>
    </source>
</evidence>
<evidence type="ECO:0000256" key="6">
    <source>
        <dbReference type="SAM" id="Phobius"/>
    </source>
</evidence>
<comment type="subcellular location">
    <subcellularLocation>
        <location evidence="1">Membrane</location>
        <topology evidence="1">Multi-pass membrane protein</topology>
    </subcellularLocation>
</comment>
<feature type="region of interest" description="Disordered" evidence="5">
    <location>
        <begin position="465"/>
        <end position="514"/>
    </location>
</feature>
<keyword evidence="4 6" id="KW-0472">Membrane</keyword>
<feature type="transmembrane region" description="Helical" evidence="6">
    <location>
        <begin position="546"/>
        <end position="563"/>
    </location>
</feature>
<dbReference type="Proteomes" id="UP000027361">
    <property type="component" value="Unassembled WGS sequence"/>
</dbReference>
<proteinExistence type="predicted"/>
<protein>
    <recommendedName>
        <fullName evidence="7">Major facilitator superfamily (MFS) profile domain-containing protein</fullName>
    </recommendedName>
</protein>
<feature type="transmembrane region" description="Helical" evidence="6">
    <location>
        <begin position="1058"/>
        <end position="1080"/>
    </location>
</feature>
<dbReference type="GeneID" id="25261657"/>
<evidence type="ECO:0000256" key="1">
    <source>
        <dbReference type="ARBA" id="ARBA00004141"/>
    </source>
</evidence>
<keyword evidence="2 6" id="KW-0812">Transmembrane</keyword>
<dbReference type="RefSeq" id="XP_013242392.1">
    <property type="nucleotide sequence ID" value="XM_013386938.1"/>
</dbReference>
<feature type="transmembrane region" description="Helical" evidence="6">
    <location>
        <begin position="613"/>
        <end position="632"/>
    </location>
</feature>
<feature type="transmembrane region" description="Helical" evidence="6">
    <location>
        <begin position="672"/>
        <end position="691"/>
    </location>
</feature>
<feature type="transmembrane region" description="Helical" evidence="6">
    <location>
        <begin position="106"/>
        <end position="126"/>
    </location>
</feature>
<feature type="transmembrane region" description="Helical" evidence="6">
    <location>
        <begin position="764"/>
        <end position="783"/>
    </location>
</feature>
<evidence type="ECO:0000313" key="8">
    <source>
        <dbReference type="EMBL" id="KDN43439.1"/>
    </source>
</evidence>